<dbReference type="STRING" id="1387353.BSF38_02164"/>
<evidence type="ECO:0000256" key="3">
    <source>
        <dbReference type="ARBA" id="ARBA00022801"/>
    </source>
</evidence>
<dbReference type="EC" id="3.5.1.93" evidence="8"/>
<comment type="cofactor">
    <cofactor evidence="6">
        <name>Ca(2+)</name>
        <dbReference type="ChEBI" id="CHEBI:29108"/>
    </cofactor>
    <text evidence="6">Binds 1 Ca(2+) ion per dimer.</text>
</comment>
<dbReference type="PIRSF" id="PIRSF001227">
    <property type="entry name" value="Pen_acylase"/>
    <property type="match status" value="1"/>
</dbReference>
<evidence type="ECO:0000256" key="4">
    <source>
        <dbReference type="ARBA" id="ARBA00023145"/>
    </source>
</evidence>
<evidence type="ECO:0000256" key="5">
    <source>
        <dbReference type="PIRSR" id="PIRSR001227-1"/>
    </source>
</evidence>
<dbReference type="InterPro" id="IPR029055">
    <property type="entry name" value="Ntn_hydrolases_N"/>
</dbReference>
<dbReference type="GO" id="GO:0033968">
    <property type="term" value="F:glutaryl-7-aminocephalosporanic-acid acylase activity"/>
    <property type="evidence" value="ECO:0007669"/>
    <property type="project" value="UniProtKB-EC"/>
</dbReference>
<feature type="binding site" evidence="6">
    <location>
        <position position="254"/>
    </location>
    <ligand>
        <name>Ca(2+)</name>
        <dbReference type="ChEBI" id="CHEBI:29108"/>
    </ligand>
</feature>
<keyword evidence="2 7" id="KW-0732">Signal</keyword>
<dbReference type="InterPro" id="IPR043146">
    <property type="entry name" value="Penicillin_amidase_N_B-knob"/>
</dbReference>
<feature type="chain" id="PRO_5012165543" evidence="7">
    <location>
        <begin position="24"/>
        <end position="703"/>
    </location>
</feature>
<dbReference type="AlphaFoldDB" id="A0A1U7CP18"/>
<evidence type="ECO:0000256" key="6">
    <source>
        <dbReference type="PIRSR" id="PIRSR001227-2"/>
    </source>
</evidence>
<dbReference type="InterPro" id="IPR002692">
    <property type="entry name" value="S45"/>
</dbReference>
<proteinExistence type="inferred from homology"/>
<dbReference type="Gene3D" id="3.60.20.10">
    <property type="entry name" value="Glutamine Phosphoribosylpyrophosphate, subunit 1, domain 1"/>
    <property type="match status" value="1"/>
</dbReference>
<dbReference type="EMBL" id="CP019082">
    <property type="protein sequence ID" value="APW60677.1"/>
    <property type="molecule type" value="Genomic_DNA"/>
</dbReference>
<evidence type="ECO:0000256" key="7">
    <source>
        <dbReference type="SAM" id="SignalP"/>
    </source>
</evidence>
<organism evidence="8 9">
    <name type="scientific">Paludisphaera borealis</name>
    <dbReference type="NCBI Taxonomy" id="1387353"/>
    <lineage>
        <taxon>Bacteria</taxon>
        <taxon>Pseudomonadati</taxon>
        <taxon>Planctomycetota</taxon>
        <taxon>Planctomycetia</taxon>
        <taxon>Isosphaerales</taxon>
        <taxon>Isosphaeraceae</taxon>
        <taxon>Paludisphaera</taxon>
    </lineage>
</organism>
<comment type="similarity">
    <text evidence="1">Belongs to the peptidase S45 family.</text>
</comment>
<reference evidence="9" key="1">
    <citation type="submission" date="2016-12" db="EMBL/GenBank/DDBJ databases">
        <title>Comparative genomics of four Isosphaeraceae planctomycetes: a common pool of plasmids and glycoside hydrolase genes.</title>
        <authorList>
            <person name="Ivanova A."/>
        </authorList>
    </citation>
    <scope>NUCLEOTIDE SEQUENCE [LARGE SCALE GENOMIC DNA]</scope>
    <source>
        <strain evidence="9">PX4</strain>
    </source>
</reference>
<dbReference type="Gene3D" id="1.10.1400.10">
    <property type="match status" value="1"/>
</dbReference>
<evidence type="ECO:0000313" key="9">
    <source>
        <dbReference type="Proteomes" id="UP000186309"/>
    </source>
</evidence>
<dbReference type="GO" id="GO:0017000">
    <property type="term" value="P:antibiotic biosynthetic process"/>
    <property type="evidence" value="ECO:0007669"/>
    <property type="project" value="InterPro"/>
</dbReference>
<evidence type="ECO:0000256" key="2">
    <source>
        <dbReference type="ARBA" id="ARBA00022729"/>
    </source>
</evidence>
<feature type="active site" description="Nucleophile" evidence="5">
    <location>
        <position position="179"/>
    </location>
</feature>
<evidence type="ECO:0000313" key="8">
    <source>
        <dbReference type="EMBL" id="APW60677.1"/>
    </source>
</evidence>
<name>A0A1U7CP18_9BACT</name>
<dbReference type="InterPro" id="IPR023343">
    <property type="entry name" value="Penicillin_amidase_dom1"/>
</dbReference>
<dbReference type="Proteomes" id="UP000186309">
    <property type="component" value="Chromosome"/>
</dbReference>
<dbReference type="Gene3D" id="2.30.120.10">
    <property type="match status" value="1"/>
</dbReference>
<keyword evidence="6" id="KW-0106">Calcium</keyword>
<dbReference type="PANTHER" id="PTHR34218">
    <property type="entry name" value="PEPTIDASE S45 PENICILLIN AMIDASE"/>
    <property type="match status" value="1"/>
</dbReference>
<accession>A0A1U7CP18</accession>
<sequence length="703" mass="78249">MQRLSTFLLLLSLAIAATSSAKAAEDSTTIYRDEFGIPHVFASTLEDATFAVGYAQAEDRLEELLKNYRRANGTMAEVFGPSFLQDDVMQRLMRHTEISRDRYDQVTPKVRGLIESYQRGIKQFMREHPEQVPSWAQEIHPWDAIAFGRHIIWNWPIGESAGDLEHAGIKFRPGPYLGSNQMLIAPSRSASKAAVAIIDPHVSWYDAIRFYQVRVYTPEYNVAGVCLLGMPLPTLGHSQFCSVAMTTGGPDTSDSFELEVNPANPLQYRHDGRWRDMTLVGVNVGVKEGDKVAQKPMKFAYSHLGPIVARQDGKAYTMTIPYTNEIGLADQSYEMLKARNLGEMKTALSRLQLMSQNVMVATVQGDIYYLRNGRVPIRAKGTHAHKPIAGSESANEWHGIHPFQDLLQIENPACGWMQNCNCSPAAMMKEGGPKPSLYAEHPYLYNERDDRVRHQRSEMVNDLLEAADKVTVEQAIEIAFSTQVWHAELWQARLKDAWAKAATVADTSGDAGRVYQQIADWNRRSDPDSNGAMAYYAFKTSLGGEEAKQTEPPASLTDARLVEAVRKGAAMLKTMFGEVEAPFGRYFRVGRKGGDRTWPVGGGSFRDIGMATPRAVSFDPSPDGKQMIGRTGQTATQVVIMTDPPESYSINPLGASDSKESGHFDDQAEKLFSKGKAVQTYFLRPNELMKHVTSKKSLSPHRP</sequence>
<dbReference type="PANTHER" id="PTHR34218:SF3">
    <property type="entry name" value="ACYL-HOMOSERINE LACTONE ACYLASE PVDQ"/>
    <property type="match status" value="1"/>
</dbReference>
<evidence type="ECO:0000256" key="1">
    <source>
        <dbReference type="ARBA" id="ARBA00006586"/>
    </source>
</evidence>
<feature type="signal peptide" evidence="7">
    <location>
        <begin position="1"/>
        <end position="23"/>
    </location>
</feature>
<dbReference type="InterPro" id="IPR043147">
    <property type="entry name" value="Penicillin_amidase_A-knob"/>
</dbReference>
<feature type="binding site" evidence="6">
    <location>
        <position position="251"/>
    </location>
    <ligand>
        <name>Ca(2+)</name>
        <dbReference type="ChEBI" id="CHEBI:29108"/>
    </ligand>
</feature>
<dbReference type="KEGG" id="pbor:BSF38_02164"/>
<keyword evidence="4" id="KW-0865">Zymogen</keyword>
<dbReference type="GO" id="GO:0046872">
    <property type="term" value="F:metal ion binding"/>
    <property type="evidence" value="ECO:0007669"/>
    <property type="project" value="UniProtKB-KW"/>
</dbReference>
<keyword evidence="6" id="KW-0479">Metal-binding</keyword>
<keyword evidence="9" id="KW-1185">Reference proteome</keyword>
<dbReference type="Pfam" id="PF01804">
    <property type="entry name" value="Penicil_amidase"/>
    <property type="match status" value="1"/>
</dbReference>
<gene>
    <name evidence="8" type="ORF">BSF38_02164</name>
</gene>
<protein>
    <submittedName>
        <fullName evidence="8">Glutaryl-7-aminocephalosporanic-acid acylase</fullName>
        <ecNumber evidence="8">3.5.1.93</ecNumber>
    </submittedName>
</protein>
<dbReference type="InterPro" id="IPR014395">
    <property type="entry name" value="Pen/GL7ACA/AHL_acylase"/>
</dbReference>
<dbReference type="Gene3D" id="1.10.439.10">
    <property type="entry name" value="Penicillin Amidohydrolase, domain 1"/>
    <property type="match status" value="1"/>
</dbReference>
<keyword evidence="3 8" id="KW-0378">Hydrolase</keyword>
<dbReference type="SUPFAM" id="SSF56235">
    <property type="entry name" value="N-terminal nucleophile aminohydrolases (Ntn hydrolases)"/>
    <property type="match status" value="1"/>
</dbReference>